<dbReference type="OrthoDB" id="329666at2759"/>
<organism evidence="4 5">
    <name type="scientific">Steccherinum ochraceum</name>
    <dbReference type="NCBI Taxonomy" id="92696"/>
    <lineage>
        <taxon>Eukaryota</taxon>
        <taxon>Fungi</taxon>
        <taxon>Dikarya</taxon>
        <taxon>Basidiomycota</taxon>
        <taxon>Agaricomycotina</taxon>
        <taxon>Agaricomycetes</taxon>
        <taxon>Polyporales</taxon>
        <taxon>Steccherinaceae</taxon>
        <taxon>Steccherinum</taxon>
    </lineage>
</organism>
<sequence length="470" mass="52356">MVSAYLADALRDPTGELQELYTNTTSDDFPAEVVKHFTRVFEKDEAFRQIPVLNLRNPPRSHSDRALVRFRAMVQDPSTSAEMYLARSKSGKLCGWGLEAIEYADHEDVDFENLRECTVLWAIGVPGESEWAGEELDSAEATSPSAEVPSPPRPHKSPKQADAHLGVQIKLYDGDASTRLKSTDVATFVGILSHEPLTLESDEPVTVPTLHALFVAPDERSSVARPYLSSNSSQTREELVRWLADEALGGDTEAAEWVLLSTISRVTPFEPESIDEDLHAGALQLPKGTVILVTEQDIQEGKLLDRGVMNVRALQEVMVSQTLSYSFPFSRFSFPTDLTCLVTTDGSRSAFFKTDLTVSLNVPDTPASSSKLYKPKESMQMPSTEQLATFRDYVVGARCGKITVSESTSEYIQQDFVRDRQQNKTITSDDLIRRMTVAKLYALSCHASELTIDIWERAKALDERRRARLV</sequence>
<dbReference type="GO" id="GO:0003682">
    <property type="term" value="F:chromatin binding"/>
    <property type="evidence" value="ECO:0007669"/>
    <property type="project" value="TreeGrafter"/>
</dbReference>
<dbReference type="EMBL" id="RWJN01000268">
    <property type="protein sequence ID" value="TCD63889.1"/>
    <property type="molecule type" value="Genomic_DNA"/>
</dbReference>
<evidence type="ECO:0000313" key="5">
    <source>
        <dbReference type="Proteomes" id="UP000292702"/>
    </source>
</evidence>
<evidence type="ECO:0000256" key="2">
    <source>
        <dbReference type="ARBA" id="ARBA00023242"/>
    </source>
</evidence>
<evidence type="ECO:0000313" key="4">
    <source>
        <dbReference type="EMBL" id="TCD63889.1"/>
    </source>
</evidence>
<dbReference type="Pfam" id="PF09739">
    <property type="entry name" value="MCM_bind"/>
    <property type="match status" value="2"/>
</dbReference>
<gene>
    <name evidence="4" type="ORF">EIP91_004798</name>
</gene>
<dbReference type="GO" id="GO:0006261">
    <property type="term" value="P:DNA-templated DNA replication"/>
    <property type="evidence" value="ECO:0007669"/>
    <property type="project" value="TreeGrafter"/>
</dbReference>
<evidence type="ECO:0000256" key="3">
    <source>
        <dbReference type="SAM" id="MobiDB-lite"/>
    </source>
</evidence>
<dbReference type="InterPro" id="IPR019140">
    <property type="entry name" value="MCM_complex-bd"/>
</dbReference>
<dbReference type="Proteomes" id="UP000292702">
    <property type="component" value="Unassembled WGS sequence"/>
</dbReference>
<comment type="caution">
    <text evidence="4">The sequence shown here is derived from an EMBL/GenBank/DDBJ whole genome shotgun (WGS) entry which is preliminary data.</text>
</comment>
<feature type="region of interest" description="Disordered" evidence="3">
    <location>
        <begin position="133"/>
        <end position="162"/>
    </location>
</feature>
<comment type="subcellular location">
    <subcellularLocation>
        <location evidence="1">Nucleus</location>
    </subcellularLocation>
</comment>
<dbReference type="GO" id="GO:0005634">
    <property type="term" value="C:nucleus"/>
    <property type="evidence" value="ECO:0007669"/>
    <property type="project" value="UniProtKB-SubCell"/>
</dbReference>
<dbReference type="AlphaFoldDB" id="A0A4R0RGH5"/>
<dbReference type="STRING" id="92696.A0A4R0RGH5"/>
<dbReference type="PANTHER" id="PTHR13489">
    <property type="entry name" value="MINI-CHROMOSOME MAINTENANCE COMPLEX-BINDING PROTEIN"/>
    <property type="match status" value="1"/>
</dbReference>
<evidence type="ECO:0000256" key="1">
    <source>
        <dbReference type="ARBA" id="ARBA00004123"/>
    </source>
</evidence>
<name>A0A4R0RGH5_9APHY</name>
<reference evidence="4 5" key="1">
    <citation type="submission" date="2018-11" db="EMBL/GenBank/DDBJ databases">
        <title>Genome assembly of Steccherinum ochraceum LE-BIN_3174, the white-rot fungus of the Steccherinaceae family (The Residual Polyporoid clade, Polyporales, Basidiomycota).</title>
        <authorList>
            <person name="Fedorova T.V."/>
            <person name="Glazunova O.A."/>
            <person name="Landesman E.O."/>
            <person name="Moiseenko K.V."/>
            <person name="Psurtseva N.V."/>
            <person name="Savinova O.S."/>
            <person name="Shakhova N.V."/>
            <person name="Tyazhelova T.V."/>
            <person name="Vasina D.V."/>
        </authorList>
    </citation>
    <scope>NUCLEOTIDE SEQUENCE [LARGE SCALE GENOMIC DNA]</scope>
    <source>
        <strain evidence="4 5">LE-BIN_3174</strain>
    </source>
</reference>
<proteinExistence type="predicted"/>
<protein>
    <recommendedName>
        <fullName evidence="6">Mini-chromosome maintenance complex-binding protein</fullName>
    </recommendedName>
</protein>
<keyword evidence="5" id="KW-1185">Reference proteome</keyword>
<dbReference type="PANTHER" id="PTHR13489:SF0">
    <property type="entry name" value="MINI-CHROMOSOME MAINTENANCE COMPLEX-BINDING PROTEIN"/>
    <property type="match status" value="1"/>
</dbReference>
<evidence type="ECO:0008006" key="6">
    <source>
        <dbReference type="Google" id="ProtNLM"/>
    </source>
</evidence>
<keyword evidence="2" id="KW-0539">Nucleus</keyword>
<accession>A0A4R0RGH5</accession>